<comment type="similarity">
    <text evidence="2">Belongs to the bacterial ribosomal protein bS16 family.</text>
</comment>
<dbReference type="Proteomes" id="UP000694844">
    <property type="component" value="Chromosome 4"/>
</dbReference>
<evidence type="ECO:0000313" key="9">
    <source>
        <dbReference type="Proteomes" id="UP000694844"/>
    </source>
</evidence>
<accession>A0A8B8E077</accession>
<dbReference type="OrthoDB" id="407221at2759"/>
<dbReference type="GO" id="GO:0005763">
    <property type="term" value="C:mitochondrial small ribosomal subunit"/>
    <property type="evidence" value="ECO:0007669"/>
    <property type="project" value="TreeGrafter"/>
</dbReference>
<dbReference type="SUPFAM" id="SSF54565">
    <property type="entry name" value="Ribosomal protein S16"/>
    <property type="match status" value="1"/>
</dbReference>
<evidence type="ECO:0000313" key="10">
    <source>
        <dbReference type="RefSeq" id="XP_022333937.1"/>
    </source>
</evidence>
<evidence type="ECO:0000256" key="4">
    <source>
        <dbReference type="ARBA" id="ARBA00023128"/>
    </source>
</evidence>
<name>A0A8B8E077_CRAVI</name>
<keyword evidence="5" id="KW-0687">Ribonucleoprotein</keyword>
<keyword evidence="4" id="KW-0496">Mitochondrion</keyword>
<dbReference type="GeneID" id="111130939"/>
<evidence type="ECO:0000256" key="2">
    <source>
        <dbReference type="ARBA" id="ARBA00006668"/>
    </source>
</evidence>
<proteinExistence type="inferred from homology"/>
<comment type="subcellular location">
    <subcellularLocation>
        <location evidence="1">Mitochondrion</location>
    </subcellularLocation>
</comment>
<dbReference type="Pfam" id="PF00886">
    <property type="entry name" value="Ribosomal_S16"/>
    <property type="match status" value="1"/>
</dbReference>
<dbReference type="KEGG" id="cvn:111130939"/>
<dbReference type="AlphaFoldDB" id="A0A8B8E077"/>
<keyword evidence="9" id="KW-1185">Reference proteome</keyword>
<dbReference type="RefSeq" id="XP_022333937.1">
    <property type="nucleotide sequence ID" value="XM_022478229.1"/>
</dbReference>
<keyword evidence="3" id="KW-0689">Ribosomal protein</keyword>
<evidence type="ECO:0000256" key="7">
    <source>
        <dbReference type="ARBA" id="ARBA00035438"/>
    </source>
</evidence>
<dbReference type="InterPro" id="IPR000307">
    <property type="entry name" value="Ribosomal_bS16"/>
</dbReference>
<dbReference type="NCBIfam" id="TIGR00002">
    <property type="entry name" value="S16"/>
    <property type="match status" value="1"/>
</dbReference>
<evidence type="ECO:0000256" key="5">
    <source>
        <dbReference type="ARBA" id="ARBA00023274"/>
    </source>
</evidence>
<dbReference type="HAMAP" id="MF_00385">
    <property type="entry name" value="Ribosomal_bS16"/>
    <property type="match status" value="1"/>
</dbReference>
<dbReference type="PANTHER" id="PTHR12919:SF20">
    <property type="entry name" value="SMALL RIBOSOMAL SUBUNIT PROTEIN BS16M"/>
    <property type="match status" value="1"/>
</dbReference>
<evidence type="ECO:0000256" key="1">
    <source>
        <dbReference type="ARBA" id="ARBA00004173"/>
    </source>
</evidence>
<evidence type="ECO:0000256" key="8">
    <source>
        <dbReference type="SAM" id="MobiDB-lite"/>
    </source>
</evidence>
<dbReference type="GO" id="GO:0032543">
    <property type="term" value="P:mitochondrial translation"/>
    <property type="evidence" value="ECO:0007669"/>
    <property type="project" value="TreeGrafter"/>
</dbReference>
<dbReference type="Gene3D" id="3.30.1320.10">
    <property type="match status" value="1"/>
</dbReference>
<dbReference type="GO" id="GO:0005743">
    <property type="term" value="C:mitochondrial inner membrane"/>
    <property type="evidence" value="ECO:0007669"/>
    <property type="project" value="UniProtKB-ARBA"/>
</dbReference>
<dbReference type="InterPro" id="IPR023803">
    <property type="entry name" value="Ribosomal_bS16_dom_sf"/>
</dbReference>
<gene>
    <name evidence="10" type="primary">LOC111130939</name>
</gene>
<feature type="region of interest" description="Disordered" evidence="8">
    <location>
        <begin position="116"/>
        <end position="158"/>
    </location>
</feature>
<dbReference type="GO" id="GO:0003735">
    <property type="term" value="F:structural constituent of ribosome"/>
    <property type="evidence" value="ECO:0007669"/>
    <property type="project" value="InterPro"/>
</dbReference>
<organism evidence="9 10">
    <name type="scientific">Crassostrea virginica</name>
    <name type="common">Eastern oyster</name>
    <dbReference type="NCBI Taxonomy" id="6565"/>
    <lineage>
        <taxon>Eukaryota</taxon>
        <taxon>Metazoa</taxon>
        <taxon>Spiralia</taxon>
        <taxon>Lophotrochozoa</taxon>
        <taxon>Mollusca</taxon>
        <taxon>Bivalvia</taxon>
        <taxon>Autobranchia</taxon>
        <taxon>Pteriomorphia</taxon>
        <taxon>Ostreida</taxon>
        <taxon>Ostreoidea</taxon>
        <taxon>Ostreidae</taxon>
        <taxon>Crassostrea</taxon>
    </lineage>
</organism>
<reference evidence="10" key="1">
    <citation type="submission" date="2025-08" db="UniProtKB">
        <authorList>
            <consortium name="RefSeq"/>
        </authorList>
    </citation>
    <scope>IDENTIFICATION</scope>
    <source>
        <tissue evidence="10">Whole sample</tissue>
    </source>
</reference>
<evidence type="ECO:0000256" key="3">
    <source>
        <dbReference type="ARBA" id="ARBA00022980"/>
    </source>
</evidence>
<evidence type="ECO:0000256" key="6">
    <source>
        <dbReference type="ARBA" id="ARBA00035263"/>
    </source>
</evidence>
<sequence>MKPYPGAKLVVRMARYGCTNRPFYHIVVTWNRFPRDRKVREQLGFYDRLPNMYGEQVLGLNLDRIRHYFKHGAEFSRPVLQLLGIIGYFPIHPYTLLEAKRVTRRREELEQKVKAHFLEEKSDQSEEGVNEEISQSEEKMESESLETDSTATDSQTSKKLEISEELLSEYVSKATKKSVFKL</sequence>
<dbReference type="FunFam" id="3.30.1320.10:FF:000004">
    <property type="entry name" value="28S ribosomal protein S16, mitochondrial"/>
    <property type="match status" value="1"/>
</dbReference>
<protein>
    <recommendedName>
        <fullName evidence="6">Small ribosomal subunit protein bS16m</fullName>
    </recommendedName>
    <alternativeName>
        <fullName evidence="7">28S ribosomal protein S16, mitochondrial</fullName>
    </alternativeName>
</protein>
<dbReference type="PANTHER" id="PTHR12919">
    <property type="entry name" value="30S RIBOSOMAL PROTEIN S16"/>
    <property type="match status" value="1"/>
</dbReference>